<dbReference type="EMBL" id="CP095343">
    <property type="protein sequence ID" value="XAG63383.1"/>
    <property type="molecule type" value="Genomic_DNA"/>
</dbReference>
<organism evidence="2">
    <name type="scientific">bacterium 19MO02SH05</name>
    <dbReference type="NCBI Taxonomy" id="2920696"/>
    <lineage>
        <taxon>Bacteria</taxon>
    </lineage>
</organism>
<keyword evidence="1" id="KW-1133">Transmembrane helix</keyword>
<accession>A0AAU6TNN0</accession>
<protein>
    <submittedName>
        <fullName evidence="2">Uncharacterized protein</fullName>
    </submittedName>
</protein>
<feature type="transmembrane region" description="Helical" evidence="1">
    <location>
        <begin position="40"/>
        <end position="60"/>
    </location>
</feature>
<evidence type="ECO:0000313" key="2">
    <source>
        <dbReference type="EMBL" id="XAG63383.1"/>
    </source>
</evidence>
<keyword evidence="1" id="KW-0812">Transmembrane</keyword>
<keyword evidence="1" id="KW-0472">Membrane</keyword>
<dbReference type="AlphaFoldDB" id="A0AAU6TNN0"/>
<reference evidence="2" key="1">
    <citation type="submission" date="2022-03" db="EMBL/GenBank/DDBJ databases">
        <title>Sea Food Isolates.</title>
        <authorList>
            <person name="Li c."/>
        </authorList>
    </citation>
    <scope>NUCLEOTIDE SEQUENCE</scope>
    <source>
        <strain evidence="2">19MO02SH05</strain>
    </source>
</reference>
<evidence type="ECO:0000256" key="1">
    <source>
        <dbReference type="SAM" id="Phobius"/>
    </source>
</evidence>
<gene>
    <name evidence="2" type="ORF">MRL64_15970</name>
</gene>
<feature type="transmembrane region" description="Helical" evidence="1">
    <location>
        <begin position="72"/>
        <end position="93"/>
    </location>
</feature>
<sequence>MSYFRILCCLLVALGGWFLSKRQLETAFSNEDIIKVDGLLNIWASYGILLLCCYLLLYYIKEIFKFSFPIGEINKVIIVIAIVIAPILAIGTFSKAKSNVSNYIECKDERKVSSRFSSRTYATTSELCSKIAHRKGT</sequence>
<name>A0AAU6TNN0_UNCXX</name>
<proteinExistence type="predicted"/>